<evidence type="ECO:0000313" key="2">
    <source>
        <dbReference type="Proteomes" id="UP000798662"/>
    </source>
</evidence>
<dbReference type="EMBL" id="CM020619">
    <property type="protein sequence ID" value="KAK1866231.1"/>
    <property type="molecule type" value="Genomic_DNA"/>
</dbReference>
<proteinExistence type="predicted"/>
<keyword evidence="2" id="KW-1185">Reference proteome</keyword>
<comment type="caution">
    <text evidence="1">The sequence shown here is derived from an EMBL/GenBank/DDBJ whole genome shotgun (WGS) entry which is preliminary data.</text>
</comment>
<sequence>MPPAGWRCASCACAATDTAARRVGPTGRATLCNVCGLRWSRQRRKEEEGAPATVDEWRCLECGVKDPPCRRTGPAGKDTLCNVCGQRWAMGLLATKSPVPPLPWRCLQCSTVDTPCHRPGPTGRATLCNTIGRFHLLPSLTCNTRAPELANGTRTFSIRPADPSNANATTRLLSDATCVAPVENPTLLLALPDPANSLAGIGHAQLFGTAWVLDDRRLAGPGSRLTSRVKLLKAGPSADDSWSMVHPFTDDGLEYEADVARLLTLQRNSVGGEVMRVSGEWEVVALTRLTGGLCLNADCSDFSAVATLLPPPAAAAATPTIITRTPTADDEGPLDTPGPTRPVPMFEHDILSLGRAVQVDPGWLPNVTLWGPPPTLTVTSLTPFHKDLVRPDGRFRRSAALEMTAFAFCQEPADAFVTDPDRYCGGEGVRKAGAVARDLRLSSHPNGAEAVVVSTADDVPNVDVSWTWRDARREVVGRLSRAFDAALFRADEPAEPAEASDIVLAIVVVAPALVAQAVCLVAVQSDTWQIADKATFVATGLSGLFSLAGLLTLAVAEGEGAAFRAAGLRHALHVEYVGGGGAGGDPDLTGSRLLLSETLLVVARTDYRRGLLVGLTAGCPGEWSRAGSFKSSPAACRCASFPALDLHVPSFPPPLFPSSLLFVMAPVMRSAKAAALVLASLAAATVLARPGAAFKVAPGETCKCAIVSKAPPSCTTGVRALAGGRFECTRSANGAGCSPAWECVTSGATHMCQAFSVDAPYTCTGPVSGGSCPCEAGTVKGVNLRVMQSTPGGVQTPTPRTGGGKPWTPSGPAPPPQKPVCRSRHVGVQVNGKKLACVSSMNIGKRSASAAYQFKNWQQNGWPTYKDDFINLNFLRDAASRMYFCVTYGSHTSKTSTQTWRYANASIVTTGANRFYAADDPAAKGQYDSYAMKKLSGSRTRLVARHHWADTKTDGYCVAVGTKGVVARFTGLSLIRGVAAGNAGLAGPTKYGKVGAKWAVRMLAKEAPTKVLKYDSAGRVLPPAKQDAAWRKSGRYAKRPDAAMLVKLTPRCDCKNW</sequence>
<dbReference type="Proteomes" id="UP000798662">
    <property type="component" value="Chromosome 2"/>
</dbReference>
<accession>A0ACC3C8C4</accession>
<gene>
    <name evidence="1" type="ORF">I4F81_008751</name>
</gene>
<evidence type="ECO:0000313" key="1">
    <source>
        <dbReference type="EMBL" id="KAK1866231.1"/>
    </source>
</evidence>
<name>A0ACC3C8C4_PYRYE</name>
<reference evidence="1" key="1">
    <citation type="submission" date="2019-11" db="EMBL/GenBank/DDBJ databases">
        <title>Nori genome reveals adaptations in red seaweeds to the harsh intertidal environment.</title>
        <authorList>
            <person name="Wang D."/>
            <person name="Mao Y."/>
        </authorList>
    </citation>
    <scope>NUCLEOTIDE SEQUENCE</scope>
    <source>
        <tissue evidence="1">Gametophyte</tissue>
    </source>
</reference>
<organism evidence="1 2">
    <name type="scientific">Pyropia yezoensis</name>
    <name type="common">Susabi-nori</name>
    <name type="synonym">Porphyra yezoensis</name>
    <dbReference type="NCBI Taxonomy" id="2788"/>
    <lineage>
        <taxon>Eukaryota</taxon>
        <taxon>Rhodophyta</taxon>
        <taxon>Bangiophyceae</taxon>
        <taxon>Bangiales</taxon>
        <taxon>Bangiaceae</taxon>
        <taxon>Pyropia</taxon>
    </lineage>
</organism>
<protein>
    <submittedName>
        <fullName evidence="1">Uncharacterized protein</fullName>
    </submittedName>
</protein>